<protein>
    <submittedName>
        <fullName evidence="6">DNA-binding transcriptional regulator, LysR family</fullName>
    </submittedName>
</protein>
<dbReference type="PRINTS" id="PR00039">
    <property type="entry name" value="HTHLYSR"/>
</dbReference>
<keyword evidence="2" id="KW-0805">Transcription regulation</keyword>
<keyword evidence="4" id="KW-0804">Transcription</keyword>
<dbReference type="RefSeq" id="WP_092599391.1">
    <property type="nucleotide sequence ID" value="NZ_FNFI01000012.1"/>
</dbReference>
<dbReference type="Proteomes" id="UP000242700">
    <property type="component" value="Unassembled WGS sequence"/>
</dbReference>
<dbReference type="InterPro" id="IPR000847">
    <property type="entry name" value="LysR_HTH_N"/>
</dbReference>
<dbReference type="SUPFAM" id="SSF46785">
    <property type="entry name" value="Winged helix' DNA-binding domain"/>
    <property type="match status" value="1"/>
</dbReference>
<evidence type="ECO:0000256" key="3">
    <source>
        <dbReference type="ARBA" id="ARBA00023125"/>
    </source>
</evidence>
<dbReference type="CDD" id="cd05466">
    <property type="entry name" value="PBP2_LTTR_substrate"/>
    <property type="match status" value="1"/>
</dbReference>
<dbReference type="GO" id="GO:0000976">
    <property type="term" value="F:transcription cis-regulatory region binding"/>
    <property type="evidence" value="ECO:0007669"/>
    <property type="project" value="TreeGrafter"/>
</dbReference>
<dbReference type="InterPro" id="IPR036390">
    <property type="entry name" value="WH_DNA-bd_sf"/>
</dbReference>
<dbReference type="PANTHER" id="PTHR30126">
    <property type="entry name" value="HTH-TYPE TRANSCRIPTIONAL REGULATOR"/>
    <property type="match status" value="1"/>
</dbReference>
<dbReference type="Pfam" id="PF00126">
    <property type="entry name" value="HTH_1"/>
    <property type="match status" value="1"/>
</dbReference>
<proteinExistence type="inferred from homology"/>
<feature type="domain" description="HTH lysR-type" evidence="5">
    <location>
        <begin position="1"/>
        <end position="60"/>
    </location>
</feature>
<evidence type="ECO:0000313" key="6">
    <source>
        <dbReference type="EMBL" id="SDK63059.1"/>
    </source>
</evidence>
<gene>
    <name evidence="6" type="ORF">SAMN05216187_11234</name>
</gene>
<evidence type="ECO:0000259" key="5">
    <source>
        <dbReference type="PROSITE" id="PS50931"/>
    </source>
</evidence>
<dbReference type="PANTHER" id="PTHR30126:SF40">
    <property type="entry name" value="HTH-TYPE TRANSCRIPTIONAL REGULATOR GLTR"/>
    <property type="match status" value="1"/>
</dbReference>
<evidence type="ECO:0000313" key="7">
    <source>
        <dbReference type="Proteomes" id="UP000242700"/>
    </source>
</evidence>
<organism evidence="6 7">
    <name type="scientific">Jeotgalicoccus aerolatus</name>
    <dbReference type="NCBI Taxonomy" id="709510"/>
    <lineage>
        <taxon>Bacteria</taxon>
        <taxon>Bacillati</taxon>
        <taxon>Bacillota</taxon>
        <taxon>Bacilli</taxon>
        <taxon>Bacillales</taxon>
        <taxon>Staphylococcaceae</taxon>
        <taxon>Jeotgalicoccus</taxon>
    </lineage>
</organism>
<dbReference type="EMBL" id="FNFI01000012">
    <property type="protein sequence ID" value="SDK63059.1"/>
    <property type="molecule type" value="Genomic_DNA"/>
</dbReference>
<dbReference type="Gene3D" id="3.40.190.290">
    <property type="match status" value="1"/>
</dbReference>
<dbReference type="InterPro" id="IPR005119">
    <property type="entry name" value="LysR_subst-bd"/>
</dbReference>
<dbReference type="PROSITE" id="PS50931">
    <property type="entry name" value="HTH_LYSR"/>
    <property type="match status" value="1"/>
</dbReference>
<keyword evidence="3 6" id="KW-0238">DNA-binding</keyword>
<dbReference type="GO" id="GO:0003700">
    <property type="term" value="F:DNA-binding transcription factor activity"/>
    <property type="evidence" value="ECO:0007669"/>
    <property type="project" value="InterPro"/>
</dbReference>
<comment type="similarity">
    <text evidence="1">Belongs to the LysR transcriptional regulatory family.</text>
</comment>
<dbReference type="InterPro" id="IPR036388">
    <property type="entry name" value="WH-like_DNA-bd_sf"/>
</dbReference>
<dbReference type="Gene3D" id="1.10.10.10">
    <property type="entry name" value="Winged helix-like DNA-binding domain superfamily/Winged helix DNA-binding domain"/>
    <property type="match status" value="1"/>
</dbReference>
<accession>A0A1G9DGR1</accession>
<sequence>MNTSEIEAFLAVVRSGNISKASKQLFISQSTISQRIKSLETKLEVRLIERSKGVTSIKLSHDGETFYKIALQWEQLMTDSKMLKQKQYDTNVSIAGVDSINNFVLTTIFRKLVSDHDSVSYFIRTHQSDEIYSLVEDNVVDIGFILQERVSETVIKEEFFREELVLVINRASSADVTLDSLDASKELYINWGHVFQQWHEQHFGYAGTLGVEVHTGILINEFLKSPDYWAILPVSMAKAFSKERSLQIIKFKKDKPIRICYLIYEKDNNNFKDTYHSILENKEMMAEHLQLDESEVTGEL</sequence>
<dbReference type="Pfam" id="PF03466">
    <property type="entry name" value="LysR_substrate"/>
    <property type="match status" value="1"/>
</dbReference>
<evidence type="ECO:0000256" key="1">
    <source>
        <dbReference type="ARBA" id="ARBA00009437"/>
    </source>
</evidence>
<reference evidence="7" key="1">
    <citation type="submission" date="2016-10" db="EMBL/GenBank/DDBJ databases">
        <authorList>
            <person name="Varghese N."/>
            <person name="Submissions S."/>
        </authorList>
    </citation>
    <scope>NUCLEOTIDE SEQUENCE [LARGE SCALE GENOMIC DNA]</scope>
    <source>
        <strain evidence="7">CGMCC 1.8911</strain>
    </source>
</reference>
<dbReference type="OrthoDB" id="63123at2"/>
<dbReference type="STRING" id="586411.SAMN05216187_11234"/>
<dbReference type="AlphaFoldDB" id="A0A1G9DGR1"/>
<dbReference type="SUPFAM" id="SSF53850">
    <property type="entry name" value="Periplasmic binding protein-like II"/>
    <property type="match status" value="1"/>
</dbReference>
<evidence type="ECO:0000256" key="4">
    <source>
        <dbReference type="ARBA" id="ARBA00023163"/>
    </source>
</evidence>
<evidence type="ECO:0000256" key="2">
    <source>
        <dbReference type="ARBA" id="ARBA00023015"/>
    </source>
</evidence>
<name>A0A1G9DGR1_9STAP</name>